<feature type="binding site" evidence="3">
    <location>
        <position position="28"/>
    </location>
    <ligand>
        <name>Zn(2+)</name>
        <dbReference type="ChEBI" id="CHEBI:29105"/>
        <label>1</label>
    </ligand>
</feature>
<dbReference type="PROSITE" id="PS51845">
    <property type="entry name" value="PDEASE_I_2"/>
    <property type="match status" value="1"/>
</dbReference>
<name>A0A0M3JJX4_ANISI</name>
<dbReference type="Proteomes" id="UP000267096">
    <property type="component" value="Unassembled WGS sequence"/>
</dbReference>
<reference evidence="5 6" key="2">
    <citation type="submission" date="2018-11" db="EMBL/GenBank/DDBJ databases">
        <authorList>
            <consortium name="Pathogen Informatics"/>
        </authorList>
    </citation>
    <scope>NUCLEOTIDE SEQUENCE [LARGE SCALE GENOMIC DNA]</scope>
</reference>
<dbReference type="Pfam" id="PF00233">
    <property type="entry name" value="PDEase_I"/>
    <property type="match status" value="1"/>
</dbReference>
<dbReference type="InterPro" id="IPR002073">
    <property type="entry name" value="PDEase_catalytic_dom"/>
</dbReference>
<sequence>MSNYWAQMKSNFRIDKNKALCLIVHACDISHASKPWNLHSRWTEGVLEEFFRQGDLEFSMGLPYSPLCDRHTVHVADSQIGFIDFIVEPTMMVCGELLTKMVEPLVSLPPSDSLFPPGMGNERSNSSAGLSPVPDSAYGTFIIIFISITRSLLLSLF</sequence>
<dbReference type="Gene3D" id="1.10.1300.10">
    <property type="entry name" value="3'5'-cyclic nucleotide phosphodiesterase, catalytic domain"/>
    <property type="match status" value="1"/>
</dbReference>
<dbReference type="InterPro" id="IPR023088">
    <property type="entry name" value="PDEase"/>
</dbReference>
<organism evidence="7">
    <name type="scientific">Anisakis simplex</name>
    <name type="common">Herring worm</name>
    <dbReference type="NCBI Taxonomy" id="6269"/>
    <lineage>
        <taxon>Eukaryota</taxon>
        <taxon>Metazoa</taxon>
        <taxon>Ecdysozoa</taxon>
        <taxon>Nematoda</taxon>
        <taxon>Chromadorea</taxon>
        <taxon>Rhabditida</taxon>
        <taxon>Spirurina</taxon>
        <taxon>Ascaridomorpha</taxon>
        <taxon>Ascaridoidea</taxon>
        <taxon>Anisakidae</taxon>
        <taxon>Anisakis</taxon>
        <taxon>Anisakis simplex complex</taxon>
    </lineage>
</organism>
<dbReference type="PANTHER" id="PTHR11347">
    <property type="entry name" value="CYCLIC NUCLEOTIDE PHOSPHODIESTERASE"/>
    <property type="match status" value="1"/>
</dbReference>
<keyword evidence="1 3" id="KW-0479">Metal-binding</keyword>
<gene>
    <name evidence="5" type="ORF">ASIM_LOCUS7706</name>
</gene>
<reference evidence="7" key="1">
    <citation type="submission" date="2017-02" db="UniProtKB">
        <authorList>
            <consortium name="WormBaseParasite"/>
        </authorList>
    </citation>
    <scope>IDENTIFICATION</scope>
</reference>
<dbReference type="OrthoDB" id="5828416at2759"/>
<accession>A0A0M3JJX4</accession>
<evidence type="ECO:0000313" key="6">
    <source>
        <dbReference type="Proteomes" id="UP000267096"/>
    </source>
</evidence>
<dbReference type="GO" id="GO:0007165">
    <property type="term" value="P:signal transduction"/>
    <property type="evidence" value="ECO:0007669"/>
    <property type="project" value="InterPro"/>
</dbReference>
<evidence type="ECO:0000313" key="5">
    <source>
        <dbReference type="EMBL" id="VDK29863.1"/>
    </source>
</evidence>
<protein>
    <submittedName>
        <fullName evidence="7">PDEase domain-containing protein</fullName>
    </submittedName>
</protein>
<dbReference type="EMBL" id="UYRR01019256">
    <property type="protein sequence ID" value="VDK29863.1"/>
    <property type="molecule type" value="Genomic_DNA"/>
</dbReference>
<evidence type="ECO:0000259" key="4">
    <source>
        <dbReference type="PROSITE" id="PS51845"/>
    </source>
</evidence>
<dbReference type="AlphaFoldDB" id="A0A0M3JJX4"/>
<dbReference type="GO" id="GO:0004114">
    <property type="term" value="F:3',5'-cyclic-nucleotide phosphodiesterase activity"/>
    <property type="evidence" value="ECO:0007669"/>
    <property type="project" value="InterPro"/>
</dbReference>
<feature type="domain" description="PDEase" evidence="4">
    <location>
        <begin position="1"/>
        <end position="157"/>
    </location>
</feature>
<evidence type="ECO:0000256" key="1">
    <source>
        <dbReference type="ARBA" id="ARBA00022723"/>
    </source>
</evidence>
<keyword evidence="6" id="KW-1185">Reference proteome</keyword>
<keyword evidence="2" id="KW-0378">Hydrolase</keyword>
<dbReference type="WBParaSite" id="ASIM_0000794601-mRNA-1">
    <property type="protein sequence ID" value="ASIM_0000794601-mRNA-1"/>
    <property type="gene ID" value="ASIM_0000794601"/>
</dbReference>
<evidence type="ECO:0000256" key="3">
    <source>
        <dbReference type="PIRSR" id="PIRSR623088-3"/>
    </source>
</evidence>
<proteinExistence type="predicted"/>
<dbReference type="SUPFAM" id="SSF109604">
    <property type="entry name" value="HD-domain/PDEase-like"/>
    <property type="match status" value="1"/>
</dbReference>
<dbReference type="InterPro" id="IPR036971">
    <property type="entry name" value="PDEase_catalytic_dom_sf"/>
</dbReference>
<evidence type="ECO:0000313" key="7">
    <source>
        <dbReference type="WBParaSite" id="ASIM_0000794601-mRNA-1"/>
    </source>
</evidence>
<evidence type="ECO:0000256" key="2">
    <source>
        <dbReference type="ARBA" id="ARBA00022801"/>
    </source>
</evidence>
<dbReference type="PRINTS" id="PR00387">
    <property type="entry name" value="PDIESTERASE1"/>
</dbReference>
<dbReference type="GO" id="GO:0046872">
    <property type="term" value="F:metal ion binding"/>
    <property type="evidence" value="ECO:0007669"/>
    <property type="project" value="UniProtKB-KW"/>
</dbReference>